<accession>A0A2G8SL10</accession>
<evidence type="ECO:0008006" key="4">
    <source>
        <dbReference type="Google" id="ProtNLM"/>
    </source>
</evidence>
<feature type="compositionally biased region" description="Basic and acidic residues" evidence="1">
    <location>
        <begin position="192"/>
        <end position="209"/>
    </location>
</feature>
<feature type="region of interest" description="Disordered" evidence="1">
    <location>
        <begin position="1"/>
        <end position="23"/>
    </location>
</feature>
<name>A0A2G8SL10_9APHY</name>
<feature type="compositionally biased region" description="Basic and acidic residues" evidence="1">
    <location>
        <begin position="272"/>
        <end position="288"/>
    </location>
</feature>
<dbReference type="AlphaFoldDB" id="A0A2G8SL10"/>
<evidence type="ECO:0000256" key="1">
    <source>
        <dbReference type="SAM" id="MobiDB-lite"/>
    </source>
</evidence>
<keyword evidence="3" id="KW-1185">Reference proteome</keyword>
<feature type="region of interest" description="Disordered" evidence="1">
    <location>
        <begin position="192"/>
        <end position="221"/>
    </location>
</feature>
<dbReference type="OrthoDB" id="2552978at2759"/>
<dbReference type="EMBL" id="AYKW01000005">
    <property type="protein sequence ID" value="PIL34455.1"/>
    <property type="molecule type" value="Genomic_DNA"/>
</dbReference>
<evidence type="ECO:0000313" key="2">
    <source>
        <dbReference type="EMBL" id="PIL34455.1"/>
    </source>
</evidence>
<protein>
    <recommendedName>
        <fullName evidence="4">SURP motif domain-containing protein</fullName>
    </recommendedName>
</protein>
<dbReference type="Proteomes" id="UP000230002">
    <property type="component" value="Unassembled WGS sequence"/>
</dbReference>
<gene>
    <name evidence="2" type="ORF">GSI_03231</name>
</gene>
<sequence length="375" mass="41469">MLSVSKKRKHRPYDTQEHDQHSVQPDTLLFIQAHEADLVHGPQAAAAARSLEVRKAGSGEEKDYVGDGLIRWGAHVDSGVDGKFSDEGMTLSRLGRDSESPRGNESQVGGSGGRGGVWVDRYDARLLLESLPNFSSPTENGHDTRLNSPGGWSDLPSDAEDTFFFSAEEVEDYRREKRRRVMDSDREARLRAIRAEEGDSGERDPREDWGGSDEEPDDPQRELMRRTASHILASPNPAQLEMRILANHGADARFAFLRGRWSRAWRLAKGKARLEMEAEKRRKEEDSKAQNNAGIGGLAGYGDSDAESEDGEDDPKPAIEEASGEAEGQVGVSSTVEPAPEPDEEVKAARRARAREWAEKRRAAKEAVDGRVEDS</sequence>
<feature type="region of interest" description="Disordered" evidence="1">
    <location>
        <begin position="132"/>
        <end position="159"/>
    </location>
</feature>
<feature type="region of interest" description="Disordered" evidence="1">
    <location>
        <begin position="83"/>
        <end position="115"/>
    </location>
</feature>
<organism evidence="2 3">
    <name type="scientific">Ganoderma sinense ZZ0214-1</name>
    <dbReference type="NCBI Taxonomy" id="1077348"/>
    <lineage>
        <taxon>Eukaryota</taxon>
        <taxon>Fungi</taxon>
        <taxon>Dikarya</taxon>
        <taxon>Basidiomycota</taxon>
        <taxon>Agaricomycotina</taxon>
        <taxon>Agaricomycetes</taxon>
        <taxon>Polyporales</taxon>
        <taxon>Polyporaceae</taxon>
        <taxon>Ganoderma</taxon>
    </lineage>
</organism>
<feature type="compositionally biased region" description="Basic and acidic residues" evidence="1">
    <location>
        <begin position="354"/>
        <end position="375"/>
    </location>
</feature>
<feature type="region of interest" description="Disordered" evidence="1">
    <location>
        <begin position="272"/>
        <end position="375"/>
    </location>
</feature>
<reference evidence="2 3" key="1">
    <citation type="journal article" date="2015" name="Sci. Rep.">
        <title>Chromosome-level genome map provides insights into diverse defense mechanisms in the medicinal fungus Ganoderma sinense.</title>
        <authorList>
            <person name="Zhu Y."/>
            <person name="Xu J."/>
            <person name="Sun C."/>
            <person name="Zhou S."/>
            <person name="Xu H."/>
            <person name="Nelson D.R."/>
            <person name="Qian J."/>
            <person name="Song J."/>
            <person name="Luo H."/>
            <person name="Xiang L."/>
            <person name="Li Y."/>
            <person name="Xu Z."/>
            <person name="Ji A."/>
            <person name="Wang L."/>
            <person name="Lu S."/>
            <person name="Hayward A."/>
            <person name="Sun W."/>
            <person name="Li X."/>
            <person name="Schwartz D.C."/>
            <person name="Wang Y."/>
            <person name="Chen S."/>
        </authorList>
    </citation>
    <scope>NUCLEOTIDE SEQUENCE [LARGE SCALE GENOMIC DNA]</scope>
    <source>
        <strain evidence="2 3">ZZ0214-1</strain>
    </source>
</reference>
<feature type="compositionally biased region" description="Basic residues" evidence="1">
    <location>
        <begin position="1"/>
        <end position="11"/>
    </location>
</feature>
<feature type="compositionally biased region" description="Basic and acidic residues" evidence="1">
    <location>
        <begin position="12"/>
        <end position="21"/>
    </location>
</feature>
<proteinExistence type="predicted"/>
<dbReference type="STRING" id="1077348.A0A2G8SL10"/>
<feature type="compositionally biased region" description="Acidic residues" evidence="1">
    <location>
        <begin position="304"/>
        <end position="313"/>
    </location>
</feature>
<evidence type="ECO:0000313" key="3">
    <source>
        <dbReference type="Proteomes" id="UP000230002"/>
    </source>
</evidence>
<comment type="caution">
    <text evidence="2">The sequence shown here is derived from an EMBL/GenBank/DDBJ whole genome shotgun (WGS) entry which is preliminary data.</text>
</comment>